<protein>
    <recommendedName>
        <fullName evidence="3">STAS/SEC14 domain-containing protein</fullName>
    </recommendedName>
</protein>
<dbReference type="EMBL" id="WSLF01000002">
    <property type="protein sequence ID" value="KAE9636272.1"/>
    <property type="molecule type" value="Genomic_DNA"/>
</dbReference>
<reference evidence="1 2" key="1">
    <citation type="submission" date="2019-12" db="EMBL/GenBank/DDBJ databases">
        <title>Defluviitalea raffinosedens, isolated from a biogas fermenter, genome sequencing and characterization.</title>
        <authorList>
            <person name="Rettenmaier R."/>
            <person name="Schneider M."/>
            <person name="Neuhaus K."/>
            <person name="Liebl W."/>
            <person name="Zverlov V."/>
        </authorList>
    </citation>
    <scope>NUCLEOTIDE SEQUENCE [LARGE SCALE GENOMIC DNA]</scope>
    <source>
        <strain evidence="1 2">249c-K6</strain>
    </source>
</reference>
<sequence>MAKELIMENDCAILWYHTDYKIVHHQIKKYAYGKCLQEILLKGTELLKTKGAKKWLSDDRNNSALTKADTEWGNTVWFPQTVKSGWKYWAIVQPEKVIGQMNMKNLIEQYAKYGITAKMFTDPDEALEWLKAQ</sequence>
<dbReference type="Proteomes" id="UP000483018">
    <property type="component" value="Unassembled WGS sequence"/>
</dbReference>
<gene>
    <name evidence="1" type="ORF">GND95_03905</name>
</gene>
<dbReference type="AlphaFoldDB" id="A0A7C8LG67"/>
<comment type="caution">
    <text evidence="1">The sequence shown here is derived from an EMBL/GenBank/DDBJ whole genome shotgun (WGS) entry which is preliminary data.</text>
</comment>
<organism evidence="1 2">
    <name type="scientific">Defluviitalea raffinosedens</name>
    <dbReference type="NCBI Taxonomy" id="1450156"/>
    <lineage>
        <taxon>Bacteria</taxon>
        <taxon>Bacillati</taxon>
        <taxon>Bacillota</taxon>
        <taxon>Clostridia</taxon>
        <taxon>Lachnospirales</taxon>
        <taxon>Defluviitaleaceae</taxon>
        <taxon>Defluviitalea</taxon>
    </lineage>
</organism>
<evidence type="ECO:0000313" key="2">
    <source>
        <dbReference type="Proteomes" id="UP000483018"/>
    </source>
</evidence>
<evidence type="ECO:0000313" key="1">
    <source>
        <dbReference type="EMBL" id="KAE9636272.1"/>
    </source>
</evidence>
<dbReference type="RefSeq" id="WP_158739524.1">
    <property type="nucleotide sequence ID" value="NZ_JAFBEP010000005.1"/>
</dbReference>
<name>A0A7C8LG67_9FIRM</name>
<proteinExistence type="predicted"/>
<keyword evidence="2" id="KW-1185">Reference proteome</keyword>
<evidence type="ECO:0008006" key="3">
    <source>
        <dbReference type="Google" id="ProtNLM"/>
    </source>
</evidence>
<accession>A0A7C8LG67</accession>
<dbReference type="OrthoDB" id="852169at2"/>